<dbReference type="InterPro" id="IPR036770">
    <property type="entry name" value="Ankyrin_rpt-contain_sf"/>
</dbReference>
<feature type="compositionally biased region" description="Polar residues" evidence="5">
    <location>
        <begin position="465"/>
        <end position="480"/>
    </location>
</feature>
<keyword evidence="8" id="KW-1185">Reference proteome</keyword>
<feature type="domain" description="Ankyrin repeat" evidence="6">
    <location>
        <begin position="192"/>
        <end position="317"/>
    </location>
</feature>
<dbReference type="PANTHER" id="PTHR12447:SF7">
    <property type="entry name" value="ANKYRIN REPEAT FAMILY PROTEIN"/>
    <property type="match status" value="1"/>
</dbReference>
<dbReference type="InterPro" id="IPR021832">
    <property type="entry name" value="ANKRD13"/>
</dbReference>
<name>A0A151STY1_CAJCA</name>
<keyword evidence="2" id="KW-0677">Repeat</keyword>
<evidence type="ECO:0000313" key="7">
    <source>
        <dbReference type="EMBL" id="KYP58245.1"/>
    </source>
</evidence>
<accession>A0A151STY1</accession>
<evidence type="ECO:0000256" key="5">
    <source>
        <dbReference type="SAM" id="MobiDB-lite"/>
    </source>
</evidence>
<gene>
    <name evidence="7" type="ORF">KK1_004540</name>
</gene>
<dbReference type="Gene3D" id="1.25.40.20">
    <property type="entry name" value="Ankyrin repeat-containing domain"/>
    <property type="match status" value="1"/>
</dbReference>
<dbReference type="AlphaFoldDB" id="A0A151STY1"/>
<feature type="repeat" description="ANK" evidence="4">
    <location>
        <begin position="75"/>
        <end position="107"/>
    </location>
</feature>
<dbReference type="GO" id="GO:0005886">
    <property type="term" value="C:plasma membrane"/>
    <property type="evidence" value="ECO:0007669"/>
    <property type="project" value="UniProtKB-SubCell"/>
</dbReference>
<sequence length="523" mass="58724">MAKSATPPTIKPENYAHSPVHYAVALADHTTLSRIISSLPRLPDPSLIQTESDSLAQENIADQISAVLDRRDVPFRETPLHLAVRLNDLFAARALATAGADVSLQNSAGWNALQEALCRRASDIALVLLRLHHRNAWSKWRRRLPRVIAALRRMRDFYMEISFHFESSVIPFVGKIAPSDTYRIWKRDGNLRADTSLAGFDGLKIQRADQSFLFLGDGDHAHDAGSLLVLNRDERKIFDAFENAGGPMNESDVAGFCSQTSVYRPGMDVTRAELVGRTNWRRQEKTETVGEWKAKVYEMHNVVFSFRSRKVAGGESDVAGSEQVLPEWVPMGRKSVDLTSVTAPAPRRASATVSLAQSKEKEYVRSLRPSVWLTEQFPLKTEELLPLLDILANKVKAVRRLRELLTTTFPAGTFPVKVAIPVVPTVRVVITFTKFVELQPLEQFYTPFSSPRHLVSDEQHKPENRGSSSTWLRRNTSVSGKHQRCSSMPLDSDPFAIPPGYTWTSVDDKSRKMKKSKSLRKSK</sequence>
<feature type="compositionally biased region" description="Basic and acidic residues" evidence="5">
    <location>
        <begin position="455"/>
        <end position="464"/>
    </location>
</feature>
<comment type="subcellular location">
    <subcellularLocation>
        <location evidence="1">Cell membrane</location>
        <topology evidence="1">Peripheral membrane protein</topology>
        <orientation evidence="1">Cytoplasmic side</orientation>
    </subcellularLocation>
</comment>
<dbReference type="SUPFAM" id="SSF48403">
    <property type="entry name" value="Ankyrin repeat"/>
    <property type="match status" value="1"/>
</dbReference>
<dbReference type="InterPro" id="IPR002110">
    <property type="entry name" value="Ankyrin_rpt"/>
</dbReference>
<evidence type="ECO:0000256" key="1">
    <source>
        <dbReference type="ARBA" id="ARBA00004413"/>
    </source>
</evidence>
<evidence type="ECO:0000256" key="3">
    <source>
        <dbReference type="ARBA" id="ARBA00023136"/>
    </source>
</evidence>
<evidence type="ECO:0000259" key="6">
    <source>
        <dbReference type="Pfam" id="PF11904"/>
    </source>
</evidence>
<organism evidence="7 8">
    <name type="scientific">Cajanus cajan</name>
    <name type="common">Pigeon pea</name>
    <name type="synonym">Cajanus indicus</name>
    <dbReference type="NCBI Taxonomy" id="3821"/>
    <lineage>
        <taxon>Eukaryota</taxon>
        <taxon>Viridiplantae</taxon>
        <taxon>Streptophyta</taxon>
        <taxon>Embryophyta</taxon>
        <taxon>Tracheophyta</taxon>
        <taxon>Spermatophyta</taxon>
        <taxon>Magnoliopsida</taxon>
        <taxon>eudicotyledons</taxon>
        <taxon>Gunneridae</taxon>
        <taxon>Pentapetalae</taxon>
        <taxon>rosids</taxon>
        <taxon>fabids</taxon>
        <taxon>Fabales</taxon>
        <taxon>Fabaceae</taxon>
        <taxon>Papilionoideae</taxon>
        <taxon>50 kb inversion clade</taxon>
        <taxon>NPAAA clade</taxon>
        <taxon>indigoferoid/millettioid clade</taxon>
        <taxon>Phaseoleae</taxon>
        <taxon>Cajanus</taxon>
    </lineage>
</organism>
<feature type="domain" description="Ankyrin repeat" evidence="6">
    <location>
        <begin position="354"/>
        <end position="502"/>
    </location>
</feature>
<dbReference type="Proteomes" id="UP000075243">
    <property type="component" value="Chromosome 11"/>
</dbReference>
<dbReference type="Gramene" id="C.cajan_04432.t">
    <property type="protein sequence ID" value="C.cajan_04432.t"/>
    <property type="gene ID" value="C.cajan_04432"/>
</dbReference>
<dbReference type="PANTHER" id="PTHR12447">
    <property type="entry name" value="ANKYRIN REPEAT DOMAIN-CONTAINING PROTEIN 13"/>
    <property type="match status" value="1"/>
</dbReference>
<evidence type="ECO:0000256" key="4">
    <source>
        <dbReference type="PROSITE-ProRule" id="PRU00023"/>
    </source>
</evidence>
<dbReference type="GO" id="GO:0005737">
    <property type="term" value="C:cytoplasm"/>
    <property type="evidence" value="ECO:0007669"/>
    <property type="project" value="TreeGrafter"/>
</dbReference>
<proteinExistence type="predicted"/>
<feature type="region of interest" description="Disordered" evidence="5">
    <location>
        <begin position="455"/>
        <end position="501"/>
    </location>
</feature>
<reference evidence="7 8" key="1">
    <citation type="journal article" date="2012" name="Nat. Biotechnol.">
        <title>Draft genome sequence of pigeonpea (Cajanus cajan), an orphan legume crop of resource-poor farmers.</title>
        <authorList>
            <person name="Varshney R.K."/>
            <person name="Chen W."/>
            <person name="Li Y."/>
            <person name="Bharti A.K."/>
            <person name="Saxena R.K."/>
            <person name="Schlueter J.A."/>
            <person name="Donoghue M.T."/>
            <person name="Azam S."/>
            <person name="Fan G."/>
            <person name="Whaley A.M."/>
            <person name="Farmer A.D."/>
            <person name="Sheridan J."/>
            <person name="Iwata A."/>
            <person name="Tuteja R."/>
            <person name="Penmetsa R.V."/>
            <person name="Wu W."/>
            <person name="Upadhyaya H.D."/>
            <person name="Yang S.P."/>
            <person name="Shah T."/>
            <person name="Saxena K.B."/>
            <person name="Michael T."/>
            <person name="McCombie W.R."/>
            <person name="Yang B."/>
            <person name="Zhang G."/>
            <person name="Yang H."/>
            <person name="Wang J."/>
            <person name="Spillane C."/>
            <person name="Cook D.R."/>
            <person name="May G.D."/>
            <person name="Xu X."/>
            <person name="Jackson S.A."/>
        </authorList>
    </citation>
    <scope>NUCLEOTIDE SEQUENCE [LARGE SCALE GENOMIC DNA]</scope>
    <source>
        <strain evidence="8">cv. Asha</strain>
    </source>
</reference>
<dbReference type="OMA" id="NYPLHWL"/>
<keyword evidence="3" id="KW-0472">Membrane</keyword>
<dbReference type="PROSITE" id="PS50297">
    <property type="entry name" value="ANK_REP_REGION"/>
    <property type="match status" value="1"/>
</dbReference>
<evidence type="ECO:0000256" key="2">
    <source>
        <dbReference type="ARBA" id="ARBA00022737"/>
    </source>
</evidence>
<dbReference type="EMBL" id="CM003613">
    <property type="protein sequence ID" value="KYP58245.1"/>
    <property type="molecule type" value="Genomic_DNA"/>
</dbReference>
<dbReference type="PROSITE" id="PS50088">
    <property type="entry name" value="ANK_REPEAT"/>
    <property type="match status" value="1"/>
</dbReference>
<dbReference type="STRING" id="3821.A0A151STY1"/>
<protein>
    <submittedName>
        <fullName evidence="7">Ankyrin repeat domain-containing protein 13C-B</fullName>
    </submittedName>
</protein>
<evidence type="ECO:0000313" key="8">
    <source>
        <dbReference type="Proteomes" id="UP000075243"/>
    </source>
</evidence>
<keyword evidence="4" id="KW-0040">ANK repeat</keyword>
<dbReference type="InterPro" id="IPR055285">
    <property type="entry name" value="ANKRD13_C"/>
</dbReference>
<dbReference type="Pfam" id="PF11904">
    <property type="entry name" value="ANKRD13_C"/>
    <property type="match status" value="2"/>
</dbReference>